<dbReference type="InterPro" id="IPR006115">
    <property type="entry name" value="6PGDH_NADP-bd"/>
</dbReference>
<keyword evidence="7" id="KW-1185">Reference proteome</keyword>
<reference evidence="6 7" key="1">
    <citation type="submission" date="2023-07" db="EMBL/GenBank/DDBJ databases">
        <title>Sorghum-associated microbial communities from plants grown in Nebraska, USA.</title>
        <authorList>
            <person name="Schachtman D."/>
        </authorList>
    </citation>
    <scope>NUCLEOTIDE SEQUENCE [LARGE SCALE GENOMIC DNA]</scope>
    <source>
        <strain evidence="6 7">BE167</strain>
    </source>
</reference>
<keyword evidence="2 6" id="KW-0560">Oxidoreductase</keyword>
<evidence type="ECO:0000313" key="7">
    <source>
        <dbReference type="Proteomes" id="UP001252243"/>
    </source>
</evidence>
<dbReference type="SUPFAM" id="SSF51735">
    <property type="entry name" value="NAD(P)-binding Rossmann-fold domains"/>
    <property type="match status" value="1"/>
</dbReference>
<dbReference type="InterPro" id="IPR029154">
    <property type="entry name" value="HIBADH-like_NADP-bd"/>
</dbReference>
<dbReference type="PIRSF" id="PIRSF000103">
    <property type="entry name" value="HIBADH"/>
    <property type="match status" value="1"/>
</dbReference>
<keyword evidence="3" id="KW-0520">NAD</keyword>
<organism evidence="6 7">
    <name type="scientific">Arthrobacter ginsengisoli</name>
    <dbReference type="NCBI Taxonomy" id="1356565"/>
    <lineage>
        <taxon>Bacteria</taxon>
        <taxon>Bacillati</taxon>
        <taxon>Actinomycetota</taxon>
        <taxon>Actinomycetes</taxon>
        <taxon>Micrococcales</taxon>
        <taxon>Micrococcaceae</taxon>
        <taxon>Arthrobacter</taxon>
    </lineage>
</organism>
<dbReference type="Pfam" id="PF14833">
    <property type="entry name" value="NAD_binding_11"/>
    <property type="match status" value="1"/>
</dbReference>
<dbReference type="Proteomes" id="UP001252243">
    <property type="component" value="Unassembled WGS sequence"/>
</dbReference>
<evidence type="ECO:0000256" key="1">
    <source>
        <dbReference type="ARBA" id="ARBA00009080"/>
    </source>
</evidence>
<evidence type="ECO:0000256" key="2">
    <source>
        <dbReference type="ARBA" id="ARBA00023002"/>
    </source>
</evidence>
<comment type="caution">
    <text evidence="6">The sequence shown here is derived from an EMBL/GenBank/DDBJ whole genome shotgun (WGS) entry which is preliminary data.</text>
</comment>
<evidence type="ECO:0000256" key="3">
    <source>
        <dbReference type="ARBA" id="ARBA00023027"/>
    </source>
</evidence>
<dbReference type="Pfam" id="PF03446">
    <property type="entry name" value="NAD_binding_2"/>
    <property type="match status" value="1"/>
</dbReference>
<protein>
    <submittedName>
        <fullName evidence="6">3-hydroxyisobutyrate dehydrogenase</fullName>
        <ecNumber evidence="6">1.1.1.31</ecNumber>
    </submittedName>
</protein>
<accession>A0ABU1UEN2</accession>
<dbReference type="InterPro" id="IPR002204">
    <property type="entry name" value="3-OH-isobutyrate_DH-rel_CS"/>
</dbReference>
<evidence type="ECO:0000259" key="4">
    <source>
        <dbReference type="Pfam" id="PF03446"/>
    </source>
</evidence>
<dbReference type="EC" id="1.1.1.31" evidence="6"/>
<dbReference type="GO" id="GO:0008442">
    <property type="term" value="F:3-hydroxyisobutyrate dehydrogenase activity"/>
    <property type="evidence" value="ECO:0007669"/>
    <property type="project" value="UniProtKB-EC"/>
</dbReference>
<dbReference type="InterPro" id="IPR013328">
    <property type="entry name" value="6PGD_dom2"/>
</dbReference>
<dbReference type="Gene3D" id="3.40.50.720">
    <property type="entry name" value="NAD(P)-binding Rossmann-like Domain"/>
    <property type="match status" value="1"/>
</dbReference>
<dbReference type="InterPro" id="IPR008927">
    <property type="entry name" value="6-PGluconate_DH-like_C_sf"/>
</dbReference>
<comment type="similarity">
    <text evidence="1">Belongs to the HIBADH-related family.</text>
</comment>
<feature type="domain" description="6-phosphogluconate dehydrogenase NADP-binding" evidence="4">
    <location>
        <begin position="4"/>
        <end position="165"/>
    </location>
</feature>
<dbReference type="PANTHER" id="PTHR22981:SF7">
    <property type="entry name" value="3-HYDROXYISOBUTYRATE DEHYDROGENASE, MITOCHONDRIAL"/>
    <property type="match status" value="1"/>
</dbReference>
<sequence length="278" mass="29254">MSKKIGFVGLGTMGLPMAINLNKAGFEVIGYDAYEGSREKARAAGITVAQTLKEVAEQSDEAIVSMVRDYAQNVDVILGEGGLLSAGPKNVTIIVMSTLDPDTMNELGQQVEEIGYAKLIAAAVSGGATGAQAGTLSIMASGPEDVVTAARPYFDAVGSNTFYYGSKPGNSQAAKLVNNLVLGINMNAVAEGLKFGAQYNLPEAELLNLFKVSTGDSWVARNWDSVSEWTADTALAVLLKDLKAAHLKGLEHNVAMPFNALSSTLLFDSMGQEKPEAK</sequence>
<dbReference type="InterPro" id="IPR015815">
    <property type="entry name" value="HIBADH-related"/>
</dbReference>
<gene>
    <name evidence="6" type="ORF">J2X01_002944</name>
</gene>
<dbReference type="InterPro" id="IPR036291">
    <property type="entry name" value="NAD(P)-bd_dom_sf"/>
</dbReference>
<dbReference type="EMBL" id="JAVDVQ010000012">
    <property type="protein sequence ID" value="MDR7083649.1"/>
    <property type="molecule type" value="Genomic_DNA"/>
</dbReference>
<proteinExistence type="inferred from homology"/>
<dbReference type="SUPFAM" id="SSF48179">
    <property type="entry name" value="6-phosphogluconate dehydrogenase C-terminal domain-like"/>
    <property type="match status" value="1"/>
</dbReference>
<name>A0ABU1UEN2_9MICC</name>
<dbReference type="Gene3D" id="1.10.1040.10">
    <property type="entry name" value="N-(1-d-carboxylethyl)-l-norvaline Dehydrogenase, domain 2"/>
    <property type="match status" value="1"/>
</dbReference>
<dbReference type="PROSITE" id="PS00895">
    <property type="entry name" value="3_HYDROXYISOBUT_DH"/>
    <property type="match status" value="1"/>
</dbReference>
<dbReference type="PANTHER" id="PTHR22981">
    <property type="entry name" value="3-HYDROXYISOBUTYRATE DEHYDROGENASE-RELATED"/>
    <property type="match status" value="1"/>
</dbReference>
<evidence type="ECO:0000313" key="6">
    <source>
        <dbReference type="EMBL" id="MDR7083649.1"/>
    </source>
</evidence>
<evidence type="ECO:0000259" key="5">
    <source>
        <dbReference type="Pfam" id="PF14833"/>
    </source>
</evidence>
<feature type="domain" description="3-hydroxyisobutyrate dehydrogenase-like NAD-binding" evidence="5">
    <location>
        <begin position="169"/>
        <end position="266"/>
    </location>
</feature>